<dbReference type="Gene3D" id="1.10.220.160">
    <property type="match status" value="1"/>
</dbReference>
<dbReference type="InterPro" id="IPR052097">
    <property type="entry name" value="SET-MYND_domain_protein"/>
</dbReference>
<dbReference type="Gene3D" id="6.10.140.2220">
    <property type="match status" value="1"/>
</dbReference>
<organism evidence="10 11">
    <name type="scientific">Aphidius gifuensis</name>
    <name type="common">Parasitoid wasp</name>
    <dbReference type="NCBI Taxonomy" id="684658"/>
    <lineage>
        <taxon>Eukaryota</taxon>
        <taxon>Metazoa</taxon>
        <taxon>Ecdysozoa</taxon>
        <taxon>Arthropoda</taxon>
        <taxon>Hexapoda</taxon>
        <taxon>Insecta</taxon>
        <taxon>Pterygota</taxon>
        <taxon>Neoptera</taxon>
        <taxon>Endopterygota</taxon>
        <taxon>Hymenoptera</taxon>
        <taxon>Apocrita</taxon>
        <taxon>Ichneumonoidea</taxon>
        <taxon>Braconidae</taxon>
        <taxon>Aphidiinae</taxon>
        <taxon>Aphidius</taxon>
    </lineage>
</organism>
<feature type="domain" description="MYND-type" evidence="9">
    <location>
        <begin position="378"/>
        <end position="417"/>
    </location>
</feature>
<evidence type="ECO:0008006" key="12">
    <source>
        <dbReference type="Google" id="ProtNLM"/>
    </source>
</evidence>
<feature type="domain" description="SET" evidence="8">
    <location>
        <begin position="333"/>
        <end position="610"/>
    </location>
</feature>
<dbReference type="GO" id="GO:0008170">
    <property type="term" value="F:N-methyltransferase activity"/>
    <property type="evidence" value="ECO:0007669"/>
    <property type="project" value="UniProtKB-ARBA"/>
</dbReference>
<name>A0A834XY62_APHGI</name>
<dbReference type="InterPro" id="IPR002893">
    <property type="entry name" value="Znf_MYND"/>
</dbReference>
<dbReference type="GO" id="GO:0005634">
    <property type="term" value="C:nucleus"/>
    <property type="evidence" value="ECO:0007669"/>
    <property type="project" value="TreeGrafter"/>
</dbReference>
<protein>
    <recommendedName>
        <fullName evidence="12">SET and MYND domain-containing protein 4</fullName>
    </recommendedName>
</protein>
<dbReference type="InterPro" id="IPR046341">
    <property type="entry name" value="SET_dom_sf"/>
</dbReference>
<keyword evidence="6" id="KW-0862">Zinc</keyword>
<reference evidence="10 11" key="1">
    <citation type="submission" date="2020-08" db="EMBL/GenBank/DDBJ databases">
        <title>Aphidius gifuensis genome sequencing and assembly.</title>
        <authorList>
            <person name="Du Z."/>
        </authorList>
    </citation>
    <scope>NUCLEOTIDE SEQUENCE [LARGE SCALE GENOMIC DNA]</scope>
    <source>
        <strain evidence="10">YNYX2018</strain>
        <tissue evidence="10">Adults</tissue>
    </source>
</reference>
<evidence type="ECO:0000256" key="5">
    <source>
        <dbReference type="ARBA" id="ARBA00022771"/>
    </source>
</evidence>
<dbReference type="GO" id="GO:0008757">
    <property type="term" value="F:S-adenosylmethionine-dependent methyltransferase activity"/>
    <property type="evidence" value="ECO:0007669"/>
    <property type="project" value="UniProtKB-ARBA"/>
</dbReference>
<dbReference type="SUPFAM" id="SSF82199">
    <property type="entry name" value="SET domain"/>
    <property type="match status" value="1"/>
</dbReference>
<dbReference type="SUPFAM" id="SSF144232">
    <property type="entry name" value="HIT/MYND zinc finger-like"/>
    <property type="match status" value="1"/>
</dbReference>
<evidence type="ECO:0000259" key="8">
    <source>
        <dbReference type="PROSITE" id="PS50280"/>
    </source>
</evidence>
<dbReference type="Proteomes" id="UP000639338">
    <property type="component" value="Unassembled WGS sequence"/>
</dbReference>
<dbReference type="InterPro" id="IPR001214">
    <property type="entry name" value="SET_dom"/>
</dbReference>
<dbReference type="PROSITE" id="PS50280">
    <property type="entry name" value="SET"/>
    <property type="match status" value="1"/>
</dbReference>
<proteinExistence type="predicted"/>
<dbReference type="OrthoDB" id="5945798at2759"/>
<keyword evidence="1" id="KW-0489">Methyltransferase</keyword>
<sequence>MESSASNIEIQENIYDVPLIIEVPRQTSSDDESSIVDNVRSIITRKNSIELIKAARKKLKPINKKSAINKSSIDVKNKPPLSNTKPLKSILKKTTAKINNNQEEEFKNYDSLLLDNELRRLVAFKNPELPFKKDINFDIIKRSIKNIKEFYKDTQDVLDNDMNGKCISKSIKYLNSGYKYLNSDKPNYEKSIDKLTISIVNSIPNSTELGLAYGARSIALYNLRLLSDSLNDIERALKNNFPLYKKTELFYHKAIVLKDYYKSNNKYIFDVLEEAKHCAKYMKDINQQNKLLHKINIIQTTSTYNEMIFYKIDYKYYKPDFNNKQNDIPALSTLVKLKYTKKYGRHVVATCDIEPGQLLACDKPYALVVHPDKIYKLCWYCGKQTWSGIPCDDCNQVIYCSSVCRKTAWNDYHEIECKIIFPMRILNLHENLFMAARLTIKAYKEITAEYLQQKIHEYDQVEDPAKRGFTNDKFLSTNYKSIYSLLRRKKNLDKLLLGYHHGYCIMIAYLIITRTSLIGYQEKSSLDELSNNDDFIFLVKLININLEISRLNSMMIDDNSNKLFRIIISSFSFFNHSCDTMTCQRYHGDEMSLTNLYPIKKDQQVFINYGVYYDVMNLNERKNYLKKHYNFNCKCYVCKNNWPTTLLYIKNDEVVRYNRELIKEKFISCYNRYQDALEALDNYRYHGYLIDLWSTYKDVIFIIKVLSYILYPNSAELFDAIQLLNGILCITSQRFIQLAPGNKLDIDIKKNLVTNFYEI</sequence>
<keyword evidence="11" id="KW-1185">Reference proteome</keyword>
<evidence type="ECO:0000313" key="11">
    <source>
        <dbReference type="Proteomes" id="UP000639338"/>
    </source>
</evidence>
<keyword evidence="5 7" id="KW-0863">Zinc-finger</keyword>
<dbReference type="PROSITE" id="PS50865">
    <property type="entry name" value="ZF_MYND_2"/>
    <property type="match status" value="1"/>
</dbReference>
<dbReference type="GO" id="GO:0005737">
    <property type="term" value="C:cytoplasm"/>
    <property type="evidence" value="ECO:0007669"/>
    <property type="project" value="TreeGrafter"/>
</dbReference>
<keyword evidence="2" id="KW-0808">Transferase</keyword>
<keyword evidence="4" id="KW-0479">Metal-binding</keyword>
<dbReference type="Gene3D" id="2.170.270.10">
    <property type="entry name" value="SET domain"/>
    <property type="match status" value="2"/>
</dbReference>
<evidence type="ECO:0000256" key="7">
    <source>
        <dbReference type="PROSITE-ProRule" id="PRU00134"/>
    </source>
</evidence>
<dbReference type="Pfam" id="PF01753">
    <property type="entry name" value="zf-MYND"/>
    <property type="match status" value="1"/>
</dbReference>
<evidence type="ECO:0000256" key="1">
    <source>
        <dbReference type="ARBA" id="ARBA00022603"/>
    </source>
</evidence>
<comment type="caution">
    <text evidence="10">The sequence shown here is derived from an EMBL/GenBank/DDBJ whole genome shotgun (WGS) entry which is preliminary data.</text>
</comment>
<evidence type="ECO:0000259" key="9">
    <source>
        <dbReference type="PROSITE" id="PS50865"/>
    </source>
</evidence>
<dbReference type="GO" id="GO:0008276">
    <property type="term" value="F:protein methyltransferase activity"/>
    <property type="evidence" value="ECO:0007669"/>
    <property type="project" value="UniProtKB-ARBA"/>
</dbReference>
<evidence type="ECO:0000256" key="4">
    <source>
        <dbReference type="ARBA" id="ARBA00022723"/>
    </source>
</evidence>
<evidence type="ECO:0000256" key="2">
    <source>
        <dbReference type="ARBA" id="ARBA00022679"/>
    </source>
</evidence>
<keyword evidence="3" id="KW-0949">S-adenosyl-L-methionine</keyword>
<evidence type="ECO:0000256" key="3">
    <source>
        <dbReference type="ARBA" id="ARBA00022691"/>
    </source>
</evidence>
<dbReference type="Pfam" id="PF00856">
    <property type="entry name" value="SET"/>
    <property type="match status" value="1"/>
</dbReference>
<dbReference type="PANTHER" id="PTHR46165:SF6">
    <property type="entry name" value="SET AND MYND DOMAIN-CONTAINING PROTEIN 4-LIKE PROTEIN"/>
    <property type="match status" value="1"/>
</dbReference>
<dbReference type="GO" id="GO:0008270">
    <property type="term" value="F:zinc ion binding"/>
    <property type="evidence" value="ECO:0007669"/>
    <property type="project" value="UniProtKB-KW"/>
</dbReference>
<evidence type="ECO:0000256" key="6">
    <source>
        <dbReference type="ARBA" id="ARBA00022833"/>
    </source>
</evidence>
<dbReference type="AlphaFoldDB" id="A0A834XY62"/>
<gene>
    <name evidence="10" type="ORF">HCN44_005782</name>
</gene>
<dbReference type="PROSITE" id="PS01360">
    <property type="entry name" value="ZF_MYND_1"/>
    <property type="match status" value="1"/>
</dbReference>
<dbReference type="GO" id="GO:0042826">
    <property type="term" value="F:histone deacetylase binding"/>
    <property type="evidence" value="ECO:0007669"/>
    <property type="project" value="TreeGrafter"/>
</dbReference>
<dbReference type="PANTHER" id="PTHR46165">
    <property type="entry name" value="SET AND MYND DOMAIN-CONTAINING PROTEIN 4"/>
    <property type="match status" value="1"/>
</dbReference>
<accession>A0A834XY62</accession>
<evidence type="ECO:0000313" key="10">
    <source>
        <dbReference type="EMBL" id="KAF7993001.1"/>
    </source>
</evidence>
<dbReference type="GO" id="GO:0032259">
    <property type="term" value="P:methylation"/>
    <property type="evidence" value="ECO:0007669"/>
    <property type="project" value="UniProtKB-KW"/>
</dbReference>
<dbReference type="EMBL" id="JACMRX010000003">
    <property type="protein sequence ID" value="KAF7993001.1"/>
    <property type="molecule type" value="Genomic_DNA"/>
</dbReference>